<comment type="caution">
    <text evidence="1">The sequence shown here is derived from an EMBL/GenBank/DDBJ whole genome shotgun (WGS) entry which is preliminary data.</text>
</comment>
<keyword evidence="2" id="KW-1185">Reference proteome</keyword>
<evidence type="ECO:0000313" key="1">
    <source>
        <dbReference type="EMBL" id="GKS81894.1"/>
    </source>
</evidence>
<dbReference type="EMBL" id="BQXH01000015">
    <property type="protein sequence ID" value="GKS81894.1"/>
    <property type="molecule type" value="Genomic_DNA"/>
</dbReference>
<sequence length="61" mass="7159">MQIKGSIRSYQAKLRQIVKENDFLAWDYSRERVYTKAGKKAVLKPKIRSQSHVEAMLKYGD</sequence>
<dbReference type="RefSeq" id="WP_244055814.1">
    <property type="nucleotide sequence ID" value="NZ_BQXH01000015.1"/>
</dbReference>
<proteinExistence type="predicted"/>
<organism evidence="1 2">
    <name type="scientific">Ligilactobacillus pabuli</name>
    <dbReference type="NCBI Taxonomy" id="2886039"/>
    <lineage>
        <taxon>Bacteria</taxon>
        <taxon>Bacillati</taxon>
        <taxon>Bacillota</taxon>
        <taxon>Bacilli</taxon>
        <taxon>Lactobacillales</taxon>
        <taxon>Lactobacillaceae</taxon>
        <taxon>Ligilactobacillus</taxon>
    </lineage>
</organism>
<dbReference type="Proteomes" id="UP001055149">
    <property type="component" value="Unassembled WGS sequence"/>
</dbReference>
<protein>
    <submittedName>
        <fullName evidence="1">Uncharacterized protein</fullName>
    </submittedName>
</protein>
<accession>A0ABQ5JIF2</accession>
<evidence type="ECO:0000313" key="2">
    <source>
        <dbReference type="Proteomes" id="UP001055149"/>
    </source>
</evidence>
<gene>
    <name evidence="1" type="ORF">LPAF129_15800</name>
</gene>
<reference evidence="1" key="1">
    <citation type="journal article" date="2022" name="Int. J. Syst. Evol. Microbiol.">
        <title>A novel species of lactic acid bacteria, Ligilactobacillus pabuli sp. nov., isolated from alfalfa silage.</title>
        <authorList>
            <person name="Tohno M."/>
            <person name="Tanizawa Y."/>
            <person name="Sawada H."/>
            <person name="Sakamoto M."/>
            <person name="Ohkuma M."/>
            <person name="Kobayashi H."/>
        </authorList>
    </citation>
    <scope>NUCLEOTIDE SEQUENCE</scope>
    <source>
        <strain evidence="1">AF129</strain>
    </source>
</reference>
<name>A0ABQ5JIF2_9LACO</name>